<feature type="modified residue" description="4-aspartylphosphate" evidence="10">
    <location>
        <position position="1082"/>
    </location>
</feature>
<evidence type="ECO:0000256" key="1">
    <source>
        <dbReference type="ARBA" id="ARBA00000085"/>
    </source>
</evidence>
<evidence type="ECO:0000256" key="3">
    <source>
        <dbReference type="ARBA" id="ARBA00021495"/>
    </source>
</evidence>
<dbReference type="SUPFAM" id="SSF55874">
    <property type="entry name" value="ATPase domain of HSP90 chaperone/DNA topoisomerase II/histidine kinase"/>
    <property type="match status" value="1"/>
</dbReference>
<evidence type="ECO:0000259" key="16">
    <source>
        <dbReference type="PROSITE" id="PS50894"/>
    </source>
</evidence>
<dbReference type="Gene3D" id="3.30.565.10">
    <property type="entry name" value="Histidine kinase-like ATPase, C-terminal domain"/>
    <property type="match status" value="1"/>
</dbReference>
<comment type="caution">
    <text evidence="17">The sequence shown here is derived from an EMBL/GenBank/DDBJ whole genome shotgun (WGS) entry which is preliminary data.</text>
</comment>
<accession>A0A4R1BIT8</accession>
<dbReference type="Gene3D" id="1.20.120.160">
    <property type="entry name" value="HPT domain"/>
    <property type="match status" value="3"/>
</dbReference>
<evidence type="ECO:0000256" key="7">
    <source>
        <dbReference type="ARBA" id="ARBA00023012"/>
    </source>
</evidence>
<evidence type="ECO:0000256" key="4">
    <source>
        <dbReference type="ARBA" id="ARBA00022553"/>
    </source>
</evidence>
<evidence type="ECO:0000256" key="12">
    <source>
        <dbReference type="SAM" id="MobiDB-lite"/>
    </source>
</evidence>
<dbReference type="PROSITE" id="PS50894">
    <property type="entry name" value="HPT"/>
    <property type="match status" value="3"/>
</dbReference>
<keyword evidence="11" id="KW-0175">Coiled coil</keyword>
<dbReference type="PANTHER" id="PTHR43395:SF8">
    <property type="entry name" value="HISTIDINE KINASE"/>
    <property type="match status" value="1"/>
</dbReference>
<keyword evidence="18" id="KW-1185">Reference proteome</keyword>
<dbReference type="InterPro" id="IPR003594">
    <property type="entry name" value="HATPase_dom"/>
</dbReference>
<dbReference type="Gene3D" id="2.30.30.40">
    <property type="entry name" value="SH3 Domains"/>
    <property type="match status" value="1"/>
</dbReference>
<feature type="region of interest" description="Disordered" evidence="12">
    <location>
        <begin position="293"/>
        <end position="316"/>
    </location>
</feature>
<evidence type="ECO:0000256" key="11">
    <source>
        <dbReference type="SAM" id="Coils"/>
    </source>
</evidence>
<keyword evidence="6" id="KW-0418">Kinase</keyword>
<evidence type="ECO:0000256" key="5">
    <source>
        <dbReference type="ARBA" id="ARBA00022679"/>
    </source>
</evidence>
<proteinExistence type="predicted"/>
<dbReference type="SMART" id="SM00073">
    <property type="entry name" value="HPT"/>
    <property type="match status" value="3"/>
</dbReference>
<dbReference type="EC" id="2.7.13.3" evidence="2"/>
<dbReference type="PROSITE" id="PS50110">
    <property type="entry name" value="RESPONSE_REGULATORY"/>
    <property type="match status" value="1"/>
</dbReference>
<evidence type="ECO:0000256" key="6">
    <source>
        <dbReference type="ARBA" id="ARBA00022777"/>
    </source>
</evidence>
<feature type="modified residue" description="Phosphohistidine" evidence="9">
    <location>
        <position position="466"/>
    </location>
</feature>
<dbReference type="InterPro" id="IPR036890">
    <property type="entry name" value="HATPase_C_sf"/>
</dbReference>
<feature type="domain" description="CheW-like" evidence="15">
    <location>
        <begin position="882"/>
        <end position="1016"/>
    </location>
</feature>
<dbReference type="SUPFAM" id="SSF47226">
    <property type="entry name" value="Histidine-containing phosphotransfer domain, HPT domain"/>
    <property type="match status" value="3"/>
</dbReference>
<evidence type="ECO:0000259" key="14">
    <source>
        <dbReference type="PROSITE" id="PS50110"/>
    </source>
</evidence>
<feature type="compositionally biased region" description="Pro residues" evidence="12">
    <location>
        <begin position="300"/>
        <end position="312"/>
    </location>
</feature>
<evidence type="ECO:0000256" key="8">
    <source>
        <dbReference type="ARBA" id="ARBA00035100"/>
    </source>
</evidence>
<dbReference type="GO" id="GO:0005737">
    <property type="term" value="C:cytoplasm"/>
    <property type="evidence" value="ECO:0007669"/>
    <property type="project" value="InterPro"/>
</dbReference>
<feature type="modified residue" description="Phosphohistidine" evidence="9">
    <location>
        <position position="26"/>
    </location>
</feature>
<dbReference type="PRINTS" id="PR00344">
    <property type="entry name" value="BCTRLSENSOR"/>
</dbReference>
<dbReference type="InterPro" id="IPR011006">
    <property type="entry name" value="CheY-like_superfamily"/>
</dbReference>
<dbReference type="SMART" id="SM00260">
    <property type="entry name" value="CheW"/>
    <property type="match status" value="1"/>
</dbReference>
<protein>
    <recommendedName>
        <fullName evidence="3">Chemotaxis protein CheA</fullName>
        <ecNumber evidence="2">2.7.13.3</ecNumber>
    </recommendedName>
</protein>
<dbReference type="CDD" id="cd17546">
    <property type="entry name" value="REC_hyHK_CKI1_RcsC-like"/>
    <property type="match status" value="1"/>
</dbReference>
<feature type="domain" description="Response regulatory" evidence="14">
    <location>
        <begin position="1033"/>
        <end position="1149"/>
    </location>
</feature>
<evidence type="ECO:0000313" key="17">
    <source>
        <dbReference type="EMBL" id="TCJ17213.1"/>
    </source>
</evidence>
<dbReference type="InterPro" id="IPR001789">
    <property type="entry name" value="Sig_transdc_resp-reg_receiver"/>
</dbReference>
<feature type="compositionally biased region" description="Pro residues" evidence="12">
    <location>
        <begin position="335"/>
        <end position="352"/>
    </location>
</feature>
<evidence type="ECO:0000259" key="15">
    <source>
        <dbReference type="PROSITE" id="PS50851"/>
    </source>
</evidence>
<feature type="region of interest" description="Disordered" evidence="12">
    <location>
        <begin position="330"/>
        <end position="352"/>
    </location>
</feature>
<dbReference type="InterPro" id="IPR008207">
    <property type="entry name" value="Sig_transdc_His_kin_Hpt_dom"/>
</dbReference>
<dbReference type="InterPro" id="IPR036641">
    <property type="entry name" value="HPT_dom_sf"/>
</dbReference>
<name>A0A4R1BIT8_9PROT</name>
<dbReference type="EMBL" id="SJZB01000014">
    <property type="protein sequence ID" value="TCJ17213.1"/>
    <property type="molecule type" value="Genomic_DNA"/>
</dbReference>
<dbReference type="SMART" id="SM00387">
    <property type="entry name" value="HATPase_c"/>
    <property type="match status" value="1"/>
</dbReference>
<dbReference type="OrthoDB" id="9803176at2"/>
<keyword evidence="7" id="KW-0902">Two-component regulatory system</keyword>
<dbReference type="InterPro" id="IPR004358">
    <property type="entry name" value="Sig_transdc_His_kin-like_C"/>
</dbReference>
<dbReference type="Gene3D" id="3.40.50.2300">
    <property type="match status" value="1"/>
</dbReference>
<evidence type="ECO:0000256" key="9">
    <source>
        <dbReference type="PROSITE-ProRule" id="PRU00110"/>
    </source>
</evidence>
<dbReference type="InterPro" id="IPR005467">
    <property type="entry name" value="His_kinase_dom"/>
</dbReference>
<dbReference type="InterPro" id="IPR002545">
    <property type="entry name" value="CheW-lke_dom"/>
</dbReference>
<dbReference type="AlphaFoldDB" id="A0A4R1BIT8"/>
<dbReference type="PANTHER" id="PTHR43395">
    <property type="entry name" value="SENSOR HISTIDINE KINASE CHEA"/>
    <property type="match status" value="1"/>
</dbReference>
<dbReference type="SUPFAM" id="SSF52172">
    <property type="entry name" value="CheY-like"/>
    <property type="match status" value="1"/>
</dbReference>
<organism evidence="17 18">
    <name type="scientific">Parasulfuritortus cantonensis</name>
    <dbReference type="NCBI Taxonomy" id="2528202"/>
    <lineage>
        <taxon>Bacteria</taxon>
        <taxon>Pseudomonadati</taxon>
        <taxon>Pseudomonadota</taxon>
        <taxon>Betaproteobacteria</taxon>
        <taxon>Nitrosomonadales</taxon>
        <taxon>Thiobacillaceae</taxon>
        <taxon>Parasulfuritortus</taxon>
    </lineage>
</organism>
<dbReference type="PROSITE" id="PS50851">
    <property type="entry name" value="CHEW"/>
    <property type="match status" value="1"/>
</dbReference>
<reference evidence="17 18" key="1">
    <citation type="submission" date="2019-03" db="EMBL/GenBank/DDBJ databases">
        <title>Genome sequence of Thiobacillaceae bacterium LSR1, a sulfur-oxidizing bacterium isolated from freshwater sediment.</title>
        <authorList>
            <person name="Li S."/>
        </authorList>
    </citation>
    <scope>NUCLEOTIDE SEQUENCE [LARGE SCALE GENOMIC DNA]</scope>
    <source>
        <strain evidence="17 18">LSR1</strain>
    </source>
</reference>
<keyword evidence="5" id="KW-0808">Transferase</keyword>
<feature type="modified residue" description="Phosphohistidine" evidence="9">
    <location>
        <position position="190"/>
    </location>
</feature>
<evidence type="ECO:0000256" key="10">
    <source>
        <dbReference type="PROSITE-ProRule" id="PRU00169"/>
    </source>
</evidence>
<dbReference type="FunFam" id="3.30.565.10:FF:000016">
    <property type="entry name" value="Chemotaxis protein CheA, putative"/>
    <property type="match status" value="1"/>
</dbReference>
<dbReference type="RefSeq" id="WP_131445096.1">
    <property type="nucleotide sequence ID" value="NZ_SJZB01000014.1"/>
</dbReference>
<sequence length="1153" mass="124887">MAERLARLRESTQAHDDFVDIRRGFHTLKGSGRMVGLIDLAEVAWEAEQTLNLWLRDERAINVAILDFVDQAATGFRRWVGELAETGAIGRLDADAVVALARRLRGEEVEAPTAPAAPPAMPEAPVAAPAAVAPPEPEIVQIGRHSLSAALFAIFSDEATRRLADLRQHLADLAVVADEHVWAEFARAAHTLAGIARTTGLTPLAEAAYALETWIGAWPDKQRPLAAEPEGVLSGVVDLLGNGLEQIARHEWPSFPDDLAERLTGLSPAPAESATGAAEEELFAALLAEPELPEAGSEPTPEPVPEPVPEPLVAPDWPAEAPLEIPFQPALEPVSEPPFEPLPEAVPPAPEPPVPEPWVPVPTPEFPVEPVPVEFLPETVPEFQPEGMPASFAPVAELAPPVAPEVPVEPAPAIAAEPPEECDPQLLPIFLAEAEELLPRIGDSLRRWRAAPTDAEPCQALQRTLHTLKGSARMAGAMRLGDATHAMETRIVDLGTLAPEAAFLDSLEHDYDALAERVDRLRQPAPVAAVAPAVGVAAPEAAPVAVPLAPTAEDDNALRQAFRANANILDALINEAGEVSIARSRIEDLVTHYKLTAQELTANVERLRGQLRELEIEAETQIGARMSKLDESHFDPLEFDRYTRLQELTRLMAESVNDVSTAQENLLGSLNDVEYALLQQSRTTRSLQQELMHIRMVRLNSQAERLHRIVRQAAKEVGRRAHLLIEGGDIELDRSVLDKAMAPFEHLLRNAVAHGIEAAERRQALGKPEYGDIRLTARQDGTEVVLTLSDDGGGIDLDKVRARAEAMGWVTPDDSVERERLESFLFMPGFSTMETVTQVAGRGVGLDVVRSEIASVGGRIRLDSEVGRGTRFTIRLPTTLALTQVVLARAGDQVYAFPAGMVVLVREVREADWHAIVSASGVELDGQNYPLRSLAELTGQQPQPAEGHYRTVLLLRSGDERVAMRVDKLQGNVEAVVKAIGPQLSRVPGVAGATVLPDGRVALILNPFALMESAPGQALSVVEGVRTEAVQPLVLVVDDSLTVRKITGRLLHREGYRVATAKDGVEALEYLQGEVPAVMLLDIEMPRMDGFEVARHVRADVRTRGVPIVMITSRTADKHRDHALDLGVNLYMGKPYQEEELLAAIAGFVAGQG</sequence>
<dbReference type="InterPro" id="IPR036061">
    <property type="entry name" value="CheW-like_dom_sf"/>
</dbReference>
<evidence type="ECO:0000259" key="13">
    <source>
        <dbReference type="PROSITE" id="PS50109"/>
    </source>
</evidence>
<feature type="domain" description="HPt" evidence="16">
    <location>
        <begin position="1"/>
        <end position="86"/>
    </location>
</feature>
<dbReference type="Pfam" id="PF01627">
    <property type="entry name" value="Hpt"/>
    <property type="match status" value="3"/>
</dbReference>
<feature type="domain" description="Histidine kinase" evidence="13">
    <location>
        <begin position="628"/>
        <end position="880"/>
    </location>
</feature>
<feature type="coiled-coil region" evidence="11">
    <location>
        <begin position="590"/>
        <end position="665"/>
    </location>
</feature>
<dbReference type="InterPro" id="IPR004105">
    <property type="entry name" value="CheA-like_dim"/>
</dbReference>
<dbReference type="SUPFAM" id="SSF50341">
    <property type="entry name" value="CheW-like"/>
    <property type="match status" value="1"/>
</dbReference>
<dbReference type="GO" id="GO:0000155">
    <property type="term" value="F:phosphorelay sensor kinase activity"/>
    <property type="evidence" value="ECO:0007669"/>
    <property type="project" value="InterPro"/>
</dbReference>
<gene>
    <name evidence="17" type="ORF">EZJ19_04480</name>
</gene>
<dbReference type="InterPro" id="IPR051315">
    <property type="entry name" value="Bact_Chemotaxis_CheA"/>
</dbReference>
<evidence type="ECO:0000313" key="18">
    <source>
        <dbReference type="Proteomes" id="UP000295443"/>
    </source>
</evidence>
<dbReference type="Pfam" id="PF01584">
    <property type="entry name" value="CheW"/>
    <property type="match status" value="1"/>
</dbReference>
<dbReference type="CDD" id="cd00088">
    <property type="entry name" value="HPT"/>
    <property type="match status" value="2"/>
</dbReference>
<dbReference type="PROSITE" id="PS50109">
    <property type="entry name" value="HIS_KIN"/>
    <property type="match status" value="1"/>
</dbReference>
<dbReference type="Proteomes" id="UP000295443">
    <property type="component" value="Unassembled WGS sequence"/>
</dbReference>
<comment type="catalytic activity">
    <reaction evidence="1">
        <text>ATP + protein L-histidine = ADP + protein N-phospho-L-histidine.</text>
        <dbReference type="EC" id="2.7.13.3"/>
    </reaction>
</comment>
<keyword evidence="4 10" id="KW-0597">Phosphoprotein</keyword>
<comment type="function">
    <text evidence="8">Involved in the transmission of sensory signals from the chemoreceptors to the flagellar motors. CheA is autophosphorylated; it can transfer its phosphate group to either CheB or CheY.</text>
</comment>
<dbReference type="Pfam" id="PF02518">
    <property type="entry name" value="HATPase_c"/>
    <property type="match status" value="1"/>
</dbReference>
<dbReference type="GO" id="GO:0006935">
    <property type="term" value="P:chemotaxis"/>
    <property type="evidence" value="ECO:0007669"/>
    <property type="project" value="InterPro"/>
</dbReference>
<feature type="domain" description="HPt" evidence="16">
    <location>
        <begin position="144"/>
        <end position="254"/>
    </location>
</feature>
<dbReference type="SMART" id="SM00448">
    <property type="entry name" value="REC"/>
    <property type="match status" value="1"/>
</dbReference>
<dbReference type="SMART" id="SM01231">
    <property type="entry name" value="H-kinase_dim"/>
    <property type="match status" value="1"/>
</dbReference>
<dbReference type="Pfam" id="PF00072">
    <property type="entry name" value="Response_reg"/>
    <property type="match status" value="1"/>
</dbReference>
<feature type="domain" description="HPt" evidence="16">
    <location>
        <begin position="419"/>
        <end position="521"/>
    </location>
</feature>
<evidence type="ECO:0000256" key="2">
    <source>
        <dbReference type="ARBA" id="ARBA00012438"/>
    </source>
</evidence>